<evidence type="ECO:0000313" key="1">
    <source>
        <dbReference type="EMBL" id="CCI19404.1"/>
    </source>
</evidence>
<dbReference type="Proteomes" id="UP000003613">
    <property type="component" value="Unassembled WGS sequence"/>
</dbReference>
<proteinExistence type="predicted"/>
<dbReference type="AlphaFoldDB" id="I4HBI0"/>
<dbReference type="EMBL" id="CAIM01000446">
    <property type="protein sequence ID" value="CCI19404.1"/>
    <property type="molecule type" value="Genomic_DNA"/>
</dbReference>
<protein>
    <submittedName>
        <fullName evidence="1">Uncharacterized protein</fullName>
    </submittedName>
</protein>
<sequence>MLSDPLYFVNAPAQKSDRFILAPGNGLAIKYIRMDIFLPLKRVN</sequence>
<dbReference type="HOGENOM" id="CLU_3218631_0_0_3"/>
<organism evidence="1 2">
    <name type="scientific">Microcystis aeruginosa PCC 9807</name>
    <dbReference type="NCBI Taxonomy" id="1160283"/>
    <lineage>
        <taxon>Bacteria</taxon>
        <taxon>Bacillati</taxon>
        <taxon>Cyanobacteriota</taxon>
        <taxon>Cyanophyceae</taxon>
        <taxon>Oscillatoriophycideae</taxon>
        <taxon>Chroococcales</taxon>
        <taxon>Microcystaceae</taxon>
        <taxon>Microcystis</taxon>
    </lineage>
</organism>
<evidence type="ECO:0000313" key="2">
    <source>
        <dbReference type="Proteomes" id="UP000003613"/>
    </source>
</evidence>
<gene>
    <name evidence="1" type="ORF">MICAF_500009</name>
</gene>
<comment type="caution">
    <text evidence="1">The sequence shown here is derived from an EMBL/GenBank/DDBJ whole genome shotgun (WGS) entry which is preliminary data.</text>
</comment>
<name>I4HBI0_MICAE</name>
<accession>I4HBI0</accession>
<reference evidence="1 2" key="1">
    <citation type="submission" date="2012-04" db="EMBL/GenBank/DDBJ databases">
        <authorList>
            <person name="Genoscope - CEA"/>
        </authorList>
    </citation>
    <scope>NUCLEOTIDE SEQUENCE [LARGE SCALE GENOMIC DNA]</scope>
    <source>
        <strain evidence="1 2">9807</strain>
    </source>
</reference>